<protein>
    <recommendedName>
        <fullName evidence="3">Asparagine synthetase domain-containing protein</fullName>
    </recommendedName>
</protein>
<proteinExistence type="predicted"/>
<evidence type="ECO:0008006" key="3">
    <source>
        <dbReference type="Google" id="ProtNLM"/>
    </source>
</evidence>
<evidence type="ECO:0000313" key="1">
    <source>
        <dbReference type="EMBL" id="MDR7360366.1"/>
    </source>
</evidence>
<organism evidence="1 2">
    <name type="scientific">Paeniglutamicibacter sulfureus</name>
    <dbReference type="NCBI Taxonomy" id="43666"/>
    <lineage>
        <taxon>Bacteria</taxon>
        <taxon>Bacillati</taxon>
        <taxon>Actinomycetota</taxon>
        <taxon>Actinomycetes</taxon>
        <taxon>Micrococcales</taxon>
        <taxon>Micrococcaceae</taxon>
        <taxon>Paeniglutamicibacter</taxon>
    </lineage>
</organism>
<keyword evidence="2" id="KW-1185">Reference proteome</keyword>
<evidence type="ECO:0000313" key="2">
    <source>
        <dbReference type="Proteomes" id="UP001183817"/>
    </source>
</evidence>
<dbReference type="Proteomes" id="UP001183817">
    <property type="component" value="Unassembled WGS sequence"/>
</dbReference>
<dbReference type="RefSeq" id="WP_310293208.1">
    <property type="nucleotide sequence ID" value="NZ_BAAAWO010000001.1"/>
</dbReference>
<name>A0ABU2BPZ4_9MICC</name>
<dbReference type="EMBL" id="JAVDYI010000001">
    <property type="protein sequence ID" value="MDR7360366.1"/>
    <property type="molecule type" value="Genomic_DNA"/>
</dbReference>
<reference evidence="1 2" key="1">
    <citation type="submission" date="2023-07" db="EMBL/GenBank/DDBJ databases">
        <title>Sequencing the genomes of 1000 actinobacteria strains.</title>
        <authorList>
            <person name="Klenk H.-P."/>
        </authorList>
    </citation>
    <scope>NUCLEOTIDE SEQUENCE [LARGE SCALE GENOMIC DNA]</scope>
    <source>
        <strain evidence="1 2">DSM 20167</strain>
    </source>
</reference>
<sequence>MRNMIRIAPAFLLDKGSRSTGYPCTTVPPENGTEQPFRLGNRLFWLDGAGIISGVAILESSELSLVIPNRFSVAPFDEIAAWWGKNAKNPCALYVLDEFSDEALCLQDPLGGAIVFYASFDTKSVISTDINRLRETASKNGHSLTKSVEFQIERLLLGNGGLTPASFNGVNKLNPFEYIQIKHGSFEIKRYDLDRFYENLDYAALVKIVAEDITAAVSAVSQSSSIQKISHLTGGFDSRLVLGASIASGSAADFLFFCSGPDGTTDRVVADGITRHYGLRRSNGAGLTASPSLSMPERLMAPLFHSGGLTSTGPLGREQAVSVSAAGGGYGEVYRTFFGNRLSEYGSKVPSEGELLSKFVPMGMDGHPYISASSINSLSKRLHQNFDYLSGIYSEKDFLGDAFYTYTRNRYHIGQSSLLWSRVGSRFDPLYSVAGYYLAKSVPQSARNANVIGFDLMGTFDPSLLQLPFDYDRFNSDLLRSRRRPAPRAFETSDSAIIHESSIAPNNSTDSRFLSVLGDIDIKEPEFSASDRRNGVVRANKLGVNFWQILHLESGKKILASSVDKVSDSDIFDFIDKKYVTSLIGSKEPTKKELRDIYSLSGILSWYAFG</sequence>
<gene>
    <name evidence="1" type="ORF">J2S64_004057</name>
</gene>
<comment type="caution">
    <text evidence="1">The sequence shown here is derived from an EMBL/GenBank/DDBJ whole genome shotgun (WGS) entry which is preliminary data.</text>
</comment>
<accession>A0ABU2BPZ4</accession>